<proteinExistence type="predicted"/>
<dbReference type="GO" id="GO:0004180">
    <property type="term" value="F:carboxypeptidase activity"/>
    <property type="evidence" value="ECO:0007669"/>
    <property type="project" value="UniProtKB-KW"/>
</dbReference>
<dbReference type="SUPFAM" id="SSF49464">
    <property type="entry name" value="Carboxypeptidase regulatory domain-like"/>
    <property type="match status" value="1"/>
</dbReference>
<gene>
    <name evidence="2" type="ORF">IC235_04740</name>
</gene>
<dbReference type="RefSeq" id="WP_191004028.1">
    <property type="nucleotide sequence ID" value="NZ_JACXAD010000004.1"/>
</dbReference>
<evidence type="ECO:0000256" key="1">
    <source>
        <dbReference type="SAM" id="SignalP"/>
    </source>
</evidence>
<keyword evidence="3" id="KW-1185">Reference proteome</keyword>
<feature type="chain" id="PRO_5037795189" evidence="1">
    <location>
        <begin position="22"/>
        <end position="162"/>
    </location>
</feature>
<dbReference type="Pfam" id="PF13620">
    <property type="entry name" value="CarboxypepD_reg"/>
    <property type="match status" value="1"/>
</dbReference>
<reference evidence="2" key="1">
    <citation type="submission" date="2020-09" db="EMBL/GenBank/DDBJ databases">
        <authorList>
            <person name="Kim M.K."/>
        </authorList>
    </citation>
    <scope>NUCLEOTIDE SEQUENCE</scope>
    <source>
        <strain evidence="2">BT664</strain>
    </source>
</reference>
<dbReference type="Proteomes" id="UP000612233">
    <property type="component" value="Unassembled WGS sequence"/>
</dbReference>
<protein>
    <submittedName>
        <fullName evidence="2">Carboxypeptidase-like regulatory domain-containing protein</fullName>
    </submittedName>
</protein>
<keyword evidence="2" id="KW-0378">Hydrolase</keyword>
<keyword evidence="1" id="KW-0732">Signal</keyword>
<organism evidence="2 3">
    <name type="scientific">Hymenobacter montanus</name>
    <dbReference type="NCBI Taxonomy" id="2771359"/>
    <lineage>
        <taxon>Bacteria</taxon>
        <taxon>Pseudomonadati</taxon>
        <taxon>Bacteroidota</taxon>
        <taxon>Cytophagia</taxon>
        <taxon>Cytophagales</taxon>
        <taxon>Hymenobacteraceae</taxon>
        <taxon>Hymenobacter</taxon>
    </lineage>
</organism>
<evidence type="ECO:0000313" key="3">
    <source>
        <dbReference type="Proteomes" id="UP000612233"/>
    </source>
</evidence>
<name>A0A927BAM9_9BACT</name>
<dbReference type="AlphaFoldDB" id="A0A927BAM9"/>
<keyword evidence="2" id="KW-0121">Carboxypeptidase</keyword>
<dbReference type="InterPro" id="IPR008969">
    <property type="entry name" value="CarboxyPept-like_regulatory"/>
</dbReference>
<dbReference type="Gene3D" id="2.60.40.1120">
    <property type="entry name" value="Carboxypeptidase-like, regulatory domain"/>
    <property type="match status" value="1"/>
</dbReference>
<sequence length="162" mass="17374">MRLFLFLIAITCAGITQSVMAQSTSRSDNSVDTQGRITLSTQTNAPVPAPAATRPMRLACVPLSGEVFDPNGRPLAGATLHVKGTQQVYVTDSEGMFLFTGPVYDGQEVTVGAAGYIPQDVALTDCNLPRLVLEQEPGARIKRSGKRSGQVLRLNNRNTNLK</sequence>
<feature type="signal peptide" evidence="1">
    <location>
        <begin position="1"/>
        <end position="21"/>
    </location>
</feature>
<evidence type="ECO:0000313" key="2">
    <source>
        <dbReference type="EMBL" id="MBD2767196.1"/>
    </source>
</evidence>
<comment type="caution">
    <text evidence="2">The sequence shown here is derived from an EMBL/GenBank/DDBJ whole genome shotgun (WGS) entry which is preliminary data.</text>
</comment>
<dbReference type="EMBL" id="JACXAD010000004">
    <property type="protein sequence ID" value="MBD2767196.1"/>
    <property type="molecule type" value="Genomic_DNA"/>
</dbReference>
<keyword evidence="2" id="KW-0645">Protease</keyword>
<accession>A0A927BAM9</accession>